<evidence type="ECO:0000313" key="2">
    <source>
        <dbReference type="Proteomes" id="UP001438707"/>
    </source>
</evidence>
<organism evidence="1 2">
    <name type="scientific">Apatococcus lobatus</name>
    <dbReference type="NCBI Taxonomy" id="904363"/>
    <lineage>
        <taxon>Eukaryota</taxon>
        <taxon>Viridiplantae</taxon>
        <taxon>Chlorophyta</taxon>
        <taxon>core chlorophytes</taxon>
        <taxon>Trebouxiophyceae</taxon>
        <taxon>Chlorellales</taxon>
        <taxon>Chlorellaceae</taxon>
        <taxon>Apatococcus</taxon>
    </lineage>
</organism>
<reference evidence="1 2" key="1">
    <citation type="journal article" date="2024" name="Nat. Commun.">
        <title>Phylogenomics reveals the evolutionary origins of lichenization in chlorophyte algae.</title>
        <authorList>
            <person name="Puginier C."/>
            <person name="Libourel C."/>
            <person name="Otte J."/>
            <person name="Skaloud P."/>
            <person name="Haon M."/>
            <person name="Grisel S."/>
            <person name="Petersen M."/>
            <person name="Berrin J.G."/>
            <person name="Delaux P.M."/>
            <person name="Dal Grande F."/>
            <person name="Keller J."/>
        </authorList>
    </citation>
    <scope>NUCLEOTIDE SEQUENCE [LARGE SCALE GENOMIC DNA]</scope>
    <source>
        <strain evidence="1 2">SAG 2145</strain>
    </source>
</reference>
<dbReference type="Proteomes" id="UP001438707">
    <property type="component" value="Unassembled WGS sequence"/>
</dbReference>
<name>A0AAW1R087_9CHLO</name>
<proteinExistence type="predicted"/>
<dbReference type="EMBL" id="JALJOS010000019">
    <property type="protein sequence ID" value="KAK9827101.1"/>
    <property type="molecule type" value="Genomic_DNA"/>
</dbReference>
<keyword evidence="2" id="KW-1185">Reference proteome</keyword>
<comment type="caution">
    <text evidence="1">The sequence shown here is derived from an EMBL/GenBank/DDBJ whole genome shotgun (WGS) entry which is preliminary data.</text>
</comment>
<protein>
    <submittedName>
        <fullName evidence="1">Uncharacterized protein</fullName>
    </submittedName>
</protein>
<sequence>MSPPSTMASIVWQGLAGASKRATVIPGHLEVAEDEIKSHSVPTRASVSFGGAVPLSYTPYADQVPATKTVGMVYGAYGSVAAAQDVCAADLRCLGVKAQDSGPISLLYPGCSAPRVISDLRSAPGTTTWVKQR</sequence>
<dbReference type="AlphaFoldDB" id="A0AAW1R087"/>
<evidence type="ECO:0000313" key="1">
    <source>
        <dbReference type="EMBL" id="KAK9827101.1"/>
    </source>
</evidence>
<gene>
    <name evidence="1" type="ORF">WJX74_006428</name>
</gene>
<accession>A0AAW1R087</accession>